<dbReference type="SMART" id="SM00320">
    <property type="entry name" value="WD40"/>
    <property type="match status" value="7"/>
</dbReference>
<dbReference type="PROSITE" id="PS50837">
    <property type="entry name" value="NACHT"/>
    <property type="match status" value="1"/>
</dbReference>
<dbReference type="Pfam" id="PF24883">
    <property type="entry name" value="NPHP3_N"/>
    <property type="match status" value="1"/>
</dbReference>
<dbReference type="Pfam" id="PF00400">
    <property type="entry name" value="WD40"/>
    <property type="match status" value="2"/>
</dbReference>
<dbReference type="EMBL" id="JAPZBS010000007">
    <property type="protein sequence ID" value="KAJ5368806.1"/>
    <property type="molecule type" value="Genomic_DNA"/>
</dbReference>
<dbReference type="InterPro" id="IPR007111">
    <property type="entry name" value="NACHT_NTPase"/>
</dbReference>
<keyword evidence="1" id="KW-0677">Repeat</keyword>
<dbReference type="SUPFAM" id="SSF52540">
    <property type="entry name" value="P-loop containing nucleoside triphosphate hydrolases"/>
    <property type="match status" value="1"/>
</dbReference>
<dbReference type="RefSeq" id="XP_056553548.1">
    <property type="nucleotide sequence ID" value="XM_056701485.1"/>
</dbReference>
<dbReference type="AlphaFoldDB" id="A0A9W9RYP1"/>
<comment type="caution">
    <text evidence="4">The sequence shown here is derived from an EMBL/GenBank/DDBJ whole genome shotgun (WGS) entry which is preliminary data.</text>
</comment>
<keyword evidence="5" id="KW-1185">Reference proteome</keyword>
<reference evidence="4" key="2">
    <citation type="journal article" date="2023" name="IMA Fungus">
        <title>Comparative genomic study of the Penicillium genus elucidates a diverse pangenome and 15 lateral gene transfer events.</title>
        <authorList>
            <person name="Petersen C."/>
            <person name="Sorensen T."/>
            <person name="Nielsen M.R."/>
            <person name="Sondergaard T.E."/>
            <person name="Sorensen J.L."/>
            <person name="Fitzpatrick D.A."/>
            <person name="Frisvad J.C."/>
            <person name="Nielsen K.L."/>
        </authorList>
    </citation>
    <scope>NUCLEOTIDE SEQUENCE</scope>
    <source>
        <strain evidence="4">IBT 29864</strain>
    </source>
</reference>
<protein>
    <recommendedName>
        <fullName evidence="3">NACHT domain-containing protein</fullName>
    </recommendedName>
</protein>
<feature type="domain" description="NACHT" evidence="3">
    <location>
        <begin position="35"/>
        <end position="178"/>
    </location>
</feature>
<dbReference type="InterPro" id="IPR056884">
    <property type="entry name" value="NPHP3-like_N"/>
</dbReference>
<proteinExistence type="predicted"/>
<evidence type="ECO:0000313" key="5">
    <source>
        <dbReference type="Proteomes" id="UP001147782"/>
    </source>
</evidence>
<dbReference type="SUPFAM" id="SSF50998">
    <property type="entry name" value="Quinoprotein alcohol dehydrogenase-like"/>
    <property type="match status" value="1"/>
</dbReference>
<dbReference type="PANTHER" id="PTHR10039">
    <property type="entry name" value="AMELOGENIN"/>
    <property type="match status" value="1"/>
</dbReference>
<keyword evidence="2" id="KW-0853">WD repeat</keyword>
<reference evidence="4" key="1">
    <citation type="submission" date="2022-11" db="EMBL/GenBank/DDBJ databases">
        <authorList>
            <person name="Petersen C."/>
        </authorList>
    </citation>
    <scope>NUCLEOTIDE SEQUENCE</scope>
    <source>
        <strain evidence="4">IBT 29864</strain>
    </source>
</reference>
<dbReference type="InterPro" id="IPR027417">
    <property type="entry name" value="P-loop_NTPase"/>
</dbReference>
<gene>
    <name evidence="4" type="ORF">N7496_008566</name>
</gene>
<feature type="repeat" description="WD" evidence="2">
    <location>
        <begin position="740"/>
        <end position="777"/>
    </location>
</feature>
<organism evidence="4 5">
    <name type="scientific">Penicillium cataractarum</name>
    <dbReference type="NCBI Taxonomy" id="2100454"/>
    <lineage>
        <taxon>Eukaryota</taxon>
        <taxon>Fungi</taxon>
        <taxon>Dikarya</taxon>
        <taxon>Ascomycota</taxon>
        <taxon>Pezizomycotina</taxon>
        <taxon>Eurotiomycetes</taxon>
        <taxon>Eurotiomycetidae</taxon>
        <taxon>Eurotiales</taxon>
        <taxon>Aspergillaceae</taxon>
        <taxon>Penicillium</taxon>
    </lineage>
</organism>
<dbReference type="PROSITE" id="PS50294">
    <property type="entry name" value="WD_REPEATS_REGION"/>
    <property type="match status" value="1"/>
</dbReference>
<evidence type="ECO:0000256" key="2">
    <source>
        <dbReference type="PROSITE-ProRule" id="PRU00221"/>
    </source>
</evidence>
<evidence type="ECO:0000259" key="3">
    <source>
        <dbReference type="PROSITE" id="PS50837"/>
    </source>
</evidence>
<accession>A0A9W9RYP1</accession>
<dbReference type="Proteomes" id="UP001147782">
    <property type="component" value="Unassembled WGS sequence"/>
</dbReference>
<dbReference type="OrthoDB" id="538223at2759"/>
<sequence>MREIEQAKGGLVRESYEWILHHPSFRQLQTENQKRLLWIRGEPGHGKTMLLIGMIKELESSSPQAALVYFFCQGPNAHMNSATAVLRGLIYRLIMEKSSLITHLRERYDRHKGIFQDGSSFIALSDIAARMLRDPGLGRAFIVIDALDECETSQDQLLNFIAENISVSPSIKWIVSSRNVLSIIDQLGQTSSELQIHLDLADNPDELIQAVNAYIDSRIEKLQVLRSSHQLKAQVRDVMREKAANTFLWVALVAKELEKVRKWNVLKVLDNIPSGLEGLYDRMMRHIGDLDMDDPVLCYRVLAAATLAYRPLLLAEMGVLAGLPDEISSDPDNIKEIVTMCGSFFRVQDDSIQFIHQSALDHLKNNASEVLFAPDYGITHFKMFSSSIKTLSKELKRNIYNLETPGTLIEEIKVPEPDPLGAVRYSCVYWVSHLSDWNESGMSLEDTLQDDGQVHGFLKDHLLHWLEASSLIGAIGDTIHAVIKLQTLLEEAIGKSALMDLADDVHRFVLKNGFMIQMAPLQAYVSALLFTPSETPIRRLFAKQEPRWIPKKPIVNEKWGSAIHSLEVNGEPCSLAFSHDSKILASNSYRGVQLWDVSTGLLRAELKTNISKMSSAIHPIVFSHDSRLLASAHPHGHVFIWEVTTGIRNHMIECVAQIELLVFSRDSSLFAVCYDSYSEIWETNTWSLKKEIPHRSRNKMTGSFVCFSPNMKMFVPPPENTEIEIWDTDTCSVHQKFHVSDEISKIVFSPDGKLLASGSEGGTICIWNVTSFSLEKTIRDHTSQITFLKFSHDSQTFVSLYFDGRLRIWNTITWSVISTIDGHSSRRFDPMLRVISVTNDCKLLAFVSGTIQIWDMARSLMEHQVDEPRGEVPCPPIFSEDLKRSSLVWIYGGQLTFVRNTSTGTIEKIIELEDCESRIVGWSHDLSMFAWISECDTVKLGELSSEEAKQVLTHQEGIIKGVTFSFDCKYVAFTSDKRPTITIWSVGTGQLLLSIANEHQEPRFVTFSHDSGYLAATYPSEVKIWDIGNPPGIAPVKETLSRPQELAGALTFSHDSRLLAVAHGHADRPLDFCIRILDTSTMIVRETIMTDIVAESLSFNSDASFIKTGRYCLAVRSNDPDCAHAGGTL</sequence>
<evidence type="ECO:0000313" key="4">
    <source>
        <dbReference type="EMBL" id="KAJ5368806.1"/>
    </source>
</evidence>
<name>A0A9W9RYP1_9EURO</name>
<evidence type="ECO:0000256" key="1">
    <source>
        <dbReference type="ARBA" id="ARBA00022737"/>
    </source>
</evidence>
<dbReference type="InterPro" id="IPR011047">
    <property type="entry name" value="Quinoprotein_ADH-like_sf"/>
</dbReference>
<feature type="repeat" description="WD" evidence="2">
    <location>
        <begin position="778"/>
        <end position="819"/>
    </location>
</feature>
<dbReference type="InterPro" id="IPR001680">
    <property type="entry name" value="WD40_rpt"/>
</dbReference>
<dbReference type="SUPFAM" id="SSF82171">
    <property type="entry name" value="DPP6 N-terminal domain-like"/>
    <property type="match status" value="1"/>
</dbReference>
<dbReference type="InterPro" id="IPR015943">
    <property type="entry name" value="WD40/YVTN_repeat-like_dom_sf"/>
</dbReference>
<dbReference type="Gene3D" id="2.130.10.10">
    <property type="entry name" value="YVTN repeat-like/Quinoprotein amine dehydrogenase"/>
    <property type="match status" value="3"/>
</dbReference>
<dbReference type="PANTHER" id="PTHR10039:SF14">
    <property type="entry name" value="NACHT DOMAIN-CONTAINING PROTEIN"/>
    <property type="match status" value="1"/>
</dbReference>
<dbReference type="GeneID" id="81440664"/>
<dbReference type="Gene3D" id="3.40.50.300">
    <property type="entry name" value="P-loop containing nucleotide triphosphate hydrolases"/>
    <property type="match status" value="1"/>
</dbReference>
<dbReference type="PROSITE" id="PS50082">
    <property type="entry name" value="WD_REPEATS_2"/>
    <property type="match status" value="2"/>
</dbReference>